<sequence length="176" mass="20630">MLYRNAEKNDAKKLWELMLQIDRETRYMLYEEGEREKFSSPENLGKKIETSLEKGELLLLAFDGEELVGFLGASREEKRKIKHSSYVVTGILRSHRNQGIGTEFFRRLDRWAREEGLVRLELTVMCENEIAKHLYEKAGFVVEGRRKKSIFMDGNYLDEYAMAKILEEPRTGSDIK</sequence>
<dbReference type="CDD" id="cd04301">
    <property type="entry name" value="NAT_SF"/>
    <property type="match status" value="1"/>
</dbReference>
<dbReference type="Pfam" id="PF00583">
    <property type="entry name" value="Acetyltransf_1"/>
    <property type="match status" value="1"/>
</dbReference>
<evidence type="ECO:0000313" key="2">
    <source>
        <dbReference type="EMBL" id="MFC4803707.1"/>
    </source>
</evidence>
<keyword evidence="2" id="KW-0808">Transferase</keyword>
<dbReference type="Proteomes" id="UP001595916">
    <property type="component" value="Unassembled WGS sequence"/>
</dbReference>
<reference evidence="3" key="1">
    <citation type="journal article" date="2019" name="Int. J. Syst. Evol. Microbiol.">
        <title>The Global Catalogue of Microorganisms (GCM) 10K type strain sequencing project: providing services to taxonomists for standard genome sequencing and annotation.</title>
        <authorList>
            <consortium name="The Broad Institute Genomics Platform"/>
            <consortium name="The Broad Institute Genome Sequencing Center for Infectious Disease"/>
            <person name="Wu L."/>
            <person name="Ma J."/>
        </authorList>
    </citation>
    <scope>NUCLEOTIDE SEQUENCE [LARGE SCALE GENOMIC DNA]</scope>
    <source>
        <strain evidence="3">CCUG 46385</strain>
    </source>
</reference>
<keyword evidence="2" id="KW-0012">Acyltransferase</keyword>
<dbReference type="PROSITE" id="PS51186">
    <property type="entry name" value="GNAT"/>
    <property type="match status" value="1"/>
</dbReference>
<protein>
    <submittedName>
        <fullName evidence="2">GNAT family N-acetyltransferase</fullName>
        <ecNumber evidence="2">2.3.-.-</ecNumber>
    </submittedName>
</protein>
<dbReference type="PANTHER" id="PTHR43415:SF3">
    <property type="entry name" value="GNAT-FAMILY ACETYLTRANSFERASE"/>
    <property type="match status" value="1"/>
</dbReference>
<dbReference type="EC" id="2.3.-.-" evidence="2"/>
<dbReference type="InterPro" id="IPR016181">
    <property type="entry name" value="Acyl_CoA_acyltransferase"/>
</dbReference>
<dbReference type="SUPFAM" id="SSF55729">
    <property type="entry name" value="Acyl-CoA N-acyltransferases (Nat)"/>
    <property type="match status" value="1"/>
</dbReference>
<organism evidence="2 3">
    <name type="scientific">Filifactor villosus</name>
    <dbReference type="NCBI Taxonomy" id="29374"/>
    <lineage>
        <taxon>Bacteria</taxon>
        <taxon>Bacillati</taxon>
        <taxon>Bacillota</taxon>
        <taxon>Clostridia</taxon>
        <taxon>Peptostreptococcales</taxon>
        <taxon>Filifactoraceae</taxon>
        <taxon>Filifactor</taxon>
    </lineage>
</organism>
<accession>A0ABV9QIT1</accession>
<gene>
    <name evidence="2" type="ORF">ACFO4R_01300</name>
</gene>
<evidence type="ECO:0000313" key="3">
    <source>
        <dbReference type="Proteomes" id="UP001595916"/>
    </source>
</evidence>
<dbReference type="PANTHER" id="PTHR43415">
    <property type="entry name" value="SPERMIDINE N(1)-ACETYLTRANSFERASE"/>
    <property type="match status" value="1"/>
</dbReference>
<feature type="domain" description="N-acetyltransferase" evidence="1">
    <location>
        <begin position="1"/>
        <end position="167"/>
    </location>
</feature>
<proteinExistence type="predicted"/>
<dbReference type="Gene3D" id="3.40.630.30">
    <property type="match status" value="1"/>
</dbReference>
<dbReference type="EMBL" id="JBHSHL010000003">
    <property type="protein sequence ID" value="MFC4803707.1"/>
    <property type="molecule type" value="Genomic_DNA"/>
</dbReference>
<dbReference type="InterPro" id="IPR000182">
    <property type="entry name" value="GNAT_dom"/>
</dbReference>
<name>A0ABV9QIT1_9FIRM</name>
<dbReference type="GO" id="GO:0016746">
    <property type="term" value="F:acyltransferase activity"/>
    <property type="evidence" value="ECO:0007669"/>
    <property type="project" value="UniProtKB-KW"/>
</dbReference>
<keyword evidence="3" id="KW-1185">Reference proteome</keyword>
<dbReference type="RefSeq" id="WP_379787158.1">
    <property type="nucleotide sequence ID" value="NZ_JBHSHL010000003.1"/>
</dbReference>
<evidence type="ECO:0000259" key="1">
    <source>
        <dbReference type="PROSITE" id="PS51186"/>
    </source>
</evidence>
<comment type="caution">
    <text evidence="2">The sequence shown here is derived from an EMBL/GenBank/DDBJ whole genome shotgun (WGS) entry which is preliminary data.</text>
</comment>